<feature type="region of interest" description="Disordered" evidence="1">
    <location>
        <begin position="619"/>
        <end position="638"/>
    </location>
</feature>
<dbReference type="InterPro" id="IPR011990">
    <property type="entry name" value="TPR-like_helical_dom_sf"/>
</dbReference>
<name>A0ABP0MWN7_9DINO</name>
<dbReference type="EMBL" id="CAXAMN010020002">
    <property type="protein sequence ID" value="CAK9055533.1"/>
    <property type="molecule type" value="Genomic_DNA"/>
</dbReference>
<organism evidence="2 3">
    <name type="scientific">Durusdinium trenchii</name>
    <dbReference type="NCBI Taxonomy" id="1381693"/>
    <lineage>
        <taxon>Eukaryota</taxon>
        <taxon>Sar</taxon>
        <taxon>Alveolata</taxon>
        <taxon>Dinophyceae</taxon>
        <taxon>Suessiales</taxon>
        <taxon>Symbiodiniaceae</taxon>
        <taxon>Durusdinium</taxon>
    </lineage>
</organism>
<accession>A0ABP0MWN7</accession>
<evidence type="ECO:0008006" key="4">
    <source>
        <dbReference type="Google" id="ProtNLM"/>
    </source>
</evidence>
<proteinExistence type="predicted"/>
<evidence type="ECO:0000256" key="1">
    <source>
        <dbReference type="SAM" id="MobiDB-lite"/>
    </source>
</evidence>
<comment type="caution">
    <text evidence="2">The sequence shown here is derived from an EMBL/GenBank/DDBJ whole genome shotgun (WGS) entry which is preliminary data.</text>
</comment>
<evidence type="ECO:0000313" key="3">
    <source>
        <dbReference type="Proteomes" id="UP001642484"/>
    </source>
</evidence>
<protein>
    <recommendedName>
        <fullName evidence="4">Separase</fullName>
    </recommendedName>
</protein>
<dbReference type="SUPFAM" id="SSF48452">
    <property type="entry name" value="TPR-like"/>
    <property type="match status" value="1"/>
</dbReference>
<gene>
    <name evidence="2" type="ORF">CCMP2556_LOCUS27625</name>
</gene>
<evidence type="ECO:0000313" key="2">
    <source>
        <dbReference type="EMBL" id="CAK9055533.1"/>
    </source>
</evidence>
<dbReference type="Gene3D" id="1.25.40.10">
    <property type="entry name" value="Tetratricopeptide repeat domain"/>
    <property type="match status" value="1"/>
</dbReference>
<keyword evidence="3" id="KW-1185">Reference proteome</keyword>
<reference evidence="2 3" key="1">
    <citation type="submission" date="2024-02" db="EMBL/GenBank/DDBJ databases">
        <authorList>
            <person name="Chen Y."/>
            <person name="Shah S."/>
            <person name="Dougan E. K."/>
            <person name="Thang M."/>
            <person name="Chan C."/>
        </authorList>
    </citation>
    <scope>NUCLEOTIDE SEQUENCE [LARGE SCALE GENOMIC DNA]</scope>
</reference>
<dbReference type="Proteomes" id="UP001642484">
    <property type="component" value="Unassembled WGS sequence"/>
</dbReference>
<sequence length="1879" mass="212880">MLKFAQLGPAEEEQLRKSGIDRAKLRIEYEAALSLLQHRASEAAELLRRLVFVSDDQGVPLALTADQRDRVWLQRFHVLCLQNLGAAQQVLVGKEQQALASLKAAVKLEKESSTVPRASLWRQLADAAATAGDWQTATEALQQCLGVWHTERPNGGLPEAGLLRAMVTCAVRLGDLPRSQQALSQLAEQDALDEGEKWLQQKLKRRFATTFYHLEHPTGTTSEVDLLNEHYSRAKRRRAERMSTSRELLQKFCPPQAHCLMRLSMLEFLQTLRALVAQAVPPHQPVYFDFSECAGRQDSQKEAATEEHTPSDLLLEGLRAMLVKPWPPSGSASRWLLQLLASAPESTVTEETDSISRFLGLSEASKWKSKCQTFRTWLFDVIRFTAAHREDILRTSMDLCKLTSLQVELLHTVVFFSQPVVRCENYDTGLRSFWAHRSFLTWVVRPLREGEDAEPRQLLRDFVQEHGLALAEACAAIGRRAPWLLTAGRSLLRAWLYWHPQFGLSSSEDVGHLRNWLEEGLGFESATVLGRLKEENEVRLAEAVHKRDSKAEVLGMLHTGAQLLEYAFLAAASRATPQDPPTEEARELSLLRCWALASVSGGFDDMTPEKLSVRLQKVRQNQDTPRDEMAVETSQVQEAQPVEDMDVTLRRVMEELDELPSPAVGISKEFSARLKSIFPWETPTQTETHETAVRKKMPVVAKILTKAAFGLDELAEDEWSKVSSFYFGMLLRCLRFGIGVLDEIPRSHVQESNFAPRLHGIRGDIFLSPVLEQVVIVSLLLASSLSQRVLRSSITRDWCLLAHGSIILGLKALGLLLVSPAEGEIRGGIMLARGSEKSTLAMRQLWLRISRLLAAGHDLSLDLLQHFIESRDHFLPEDSLKLSCVQLSFKTQSKEHWRMSVSKETTMSMPHLMMTLALRADCPMLRRWRSRCTQWQEQVGSGTLPRAWKVGLRSFAQEESPAGCREEDLPDNEETCRLFRRAMACLWPLPLLDLNESEAITRRSGRSAFMRWMLTNKLFNNIFCFSEKMSEAQMESKFQGWKTAEVVPHIMSLALAVDGRLEWNDMWQAAIEQLDQQLFWSTDQQVDQQLPQVLFHPLVINGAIVQMLWEQPSTAMSAYGKMAQFKVEDLQDIPGHHMGDHFSSGAGEARAQLFLEMASARDALHKEVEDVTKRQTGKTSFEADPSAFSSERLSKLDLDELSLAEDLLNKASSMAPVTVLPFSNPYLVQANRPVDLLKLSKDELGQAIVCITKALAICPGCKLWSRLADIYARLWVVEDDSTCLKESWTQKLEADRSWPPRLIFLCRQTKVLNLMIQSSIRQSIRRAAPVADQQHLARAWFERKLELLVLMMLRRRYFAKLDGKLHLRRCQHLALSLIWFLVHCTDYGDVIPACREALQKAVLKLPEEWQGFAGRAEPLLCFRSGALGSPPAYLWYVPYVMGRIEWKLRKQLGAHASAEAALGYLSDACNMENEVHTLMESMSQRGLLARTYQKSELAVARERSKEPHFRCEVLRVKLCMEAEGWRLAATRPRIGGCETLMETLGDAVEALDTIANLENSYKPKVAIIKACLDLHLKDFDDEKAAEHVRHLQGSSYIFDEQSKYDPAGSSIAGGYDPWVVLEQRQRKVESQRLKALFASLSIYKALLLNCLPKGAEVSVPTDLKTFQQLEAKRSLTDLHGDCEKVPLPYYSKVVSEMEKLKQNRPEHWKDLFLVTLALVRSAISAAESSDRHLLRSVLITRALREGCLCMAKAGMSSRKGRWDFASSRPHVDMRIFSLFMRFCERLESLSKDENTHKELEKLHDSVIFAALRLRNYALDKAGYGGTQQARKPRFFEAKAFHDSFRDADLQTLGQRGALGIKDLRGIEAFGRRTKKRLRR</sequence>